<organism evidence="1 2">
    <name type="scientific">Lishizhenia tianjinensis</name>
    <dbReference type="NCBI Taxonomy" id="477690"/>
    <lineage>
        <taxon>Bacteria</taxon>
        <taxon>Pseudomonadati</taxon>
        <taxon>Bacteroidota</taxon>
        <taxon>Flavobacteriia</taxon>
        <taxon>Flavobacteriales</taxon>
        <taxon>Crocinitomicaceae</taxon>
        <taxon>Lishizhenia</taxon>
    </lineage>
</organism>
<dbReference type="RefSeq" id="WP_090249736.1">
    <property type="nucleotide sequence ID" value="NZ_FPAS01000003.1"/>
</dbReference>
<dbReference type="OrthoDB" id="9809127at2"/>
<accession>A0A1I7APZ6</accession>
<dbReference type="AlphaFoldDB" id="A0A1I7APZ6"/>
<gene>
    <name evidence="1" type="ORF">SAMN05216474_2302</name>
</gene>
<evidence type="ECO:0000313" key="2">
    <source>
        <dbReference type="Proteomes" id="UP000236454"/>
    </source>
</evidence>
<dbReference type="PROSITE" id="PS51257">
    <property type="entry name" value="PROKAR_LIPOPROTEIN"/>
    <property type="match status" value="1"/>
</dbReference>
<dbReference type="EMBL" id="FPAS01000003">
    <property type="protein sequence ID" value="SFT77021.1"/>
    <property type="molecule type" value="Genomic_DNA"/>
</dbReference>
<sequence length="353" mass="41332">MIFKLIILLLLIQSCSSTTRSELKNQLIHLQKTKIKTINSKDLNLSLSYAIQYPNSSNIYLTGARTDSLFVFKLNLNDFELEKVLGIPSNFHLEAYAIDESSLNTYLFTGDTLMVFNQNSSLLSKNAFGTLPKGYISNLNPVGFNPIIENNNLFIEYFPNIKKTYKSQLLYRQPLQLKVDLNTLKHDFLKMTYPKEYQSKCYGFKFIPDRIVNSKGEHIFTFPYNDSAYIYDKQGNQVDTRYFGTEQNNNFPFIPYEEIQNLQSEVFNQFNQEISHYAFTQAHTYSNLLTRHFITKENSSNQTQNEIVFYNSDWEYLGNIKTKKILCLFDSEKHGLVQLKIHNENIEIYDYKF</sequence>
<keyword evidence="2" id="KW-1185">Reference proteome</keyword>
<protein>
    <recommendedName>
        <fullName evidence="3">TolB-like 6-blade propeller-like</fullName>
    </recommendedName>
</protein>
<reference evidence="1 2" key="1">
    <citation type="submission" date="2016-10" db="EMBL/GenBank/DDBJ databases">
        <authorList>
            <person name="de Groot N.N."/>
        </authorList>
    </citation>
    <scope>NUCLEOTIDE SEQUENCE [LARGE SCALE GENOMIC DNA]</scope>
    <source>
        <strain evidence="1 2">CGMCC 1.7005</strain>
    </source>
</reference>
<dbReference type="Proteomes" id="UP000236454">
    <property type="component" value="Unassembled WGS sequence"/>
</dbReference>
<name>A0A1I7APZ6_9FLAO</name>
<proteinExistence type="predicted"/>
<evidence type="ECO:0008006" key="3">
    <source>
        <dbReference type="Google" id="ProtNLM"/>
    </source>
</evidence>
<evidence type="ECO:0000313" key="1">
    <source>
        <dbReference type="EMBL" id="SFT77021.1"/>
    </source>
</evidence>